<dbReference type="AlphaFoldDB" id="A0A0A9CUZ9"/>
<reference evidence="1" key="1">
    <citation type="submission" date="2014-09" db="EMBL/GenBank/DDBJ databases">
        <authorList>
            <person name="Magalhaes I.L.F."/>
            <person name="Oliveira U."/>
            <person name="Santos F.R."/>
            <person name="Vidigal T.H.D.A."/>
            <person name="Brescovit A.D."/>
            <person name="Santos A.J."/>
        </authorList>
    </citation>
    <scope>NUCLEOTIDE SEQUENCE</scope>
    <source>
        <tissue evidence="1">Shoot tissue taken approximately 20 cm above the soil surface</tissue>
    </source>
</reference>
<organism evidence="1">
    <name type="scientific">Arundo donax</name>
    <name type="common">Giant reed</name>
    <name type="synonym">Donax arundinaceus</name>
    <dbReference type="NCBI Taxonomy" id="35708"/>
    <lineage>
        <taxon>Eukaryota</taxon>
        <taxon>Viridiplantae</taxon>
        <taxon>Streptophyta</taxon>
        <taxon>Embryophyta</taxon>
        <taxon>Tracheophyta</taxon>
        <taxon>Spermatophyta</taxon>
        <taxon>Magnoliopsida</taxon>
        <taxon>Liliopsida</taxon>
        <taxon>Poales</taxon>
        <taxon>Poaceae</taxon>
        <taxon>PACMAD clade</taxon>
        <taxon>Arundinoideae</taxon>
        <taxon>Arundineae</taxon>
        <taxon>Arundo</taxon>
    </lineage>
</organism>
<reference evidence="1" key="2">
    <citation type="journal article" date="2015" name="Data Brief">
        <title>Shoot transcriptome of the giant reed, Arundo donax.</title>
        <authorList>
            <person name="Barrero R.A."/>
            <person name="Guerrero F.D."/>
            <person name="Moolhuijzen P."/>
            <person name="Goolsby J.A."/>
            <person name="Tidwell J."/>
            <person name="Bellgard S.E."/>
            <person name="Bellgard M.I."/>
        </authorList>
    </citation>
    <scope>NUCLEOTIDE SEQUENCE</scope>
    <source>
        <tissue evidence="1">Shoot tissue taken approximately 20 cm above the soil surface</tissue>
    </source>
</reference>
<sequence length="49" mass="5423">MWTGREGLYDDDLVWAARLGFVVVIPSVSVKDRTVVGLDEQSLNVLVTC</sequence>
<accession>A0A0A9CUZ9</accession>
<evidence type="ECO:0000313" key="1">
    <source>
        <dbReference type="EMBL" id="JAD80124.1"/>
    </source>
</evidence>
<name>A0A0A9CUZ9_ARUDO</name>
<dbReference type="EMBL" id="GBRH01217771">
    <property type="protein sequence ID" value="JAD80124.1"/>
    <property type="molecule type" value="Transcribed_RNA"/>
</dbReference>
<protein>
    <submittedName>
        <fullName evidence="1">Uncharacterized protein</fullName>
    </submittedName>
</protein>
<proteinExistence type="predicted"/>